<dbReference type="AlphaFoldDB" id="A0AAV2PTA9"/>
<sequence>GKKKRGRKRSINIEKGPKKGAKVPTIKIKLGKRKKETSEDDTSQDSDAEFEQMLAEAEDMNKAEDEAEVKKKEKKKPGFKARRKKHMRSKDEDGYETDHQ</sequence>
<evidence type="ECO:0000313" key="2">
    <source>
        <dbReference type="EMBL" id="CAL4064418.1"/>
    </source>
</evidence>
<reference evidence="2 3" key="1">
    <citation type="submission" date="2024-05" db="EMBL/GenBank/DDBJ databases">
        <authorList>
            <person name="Wallberg A."/>
        </authorList>
    </citation>
    <scope>NUCLEOTIDE SEQUENCE [LARGE SCALE GENOMIC DNA]</scope>
</reference>
<feature type="region of interest" description="Disordered" evidence="1">
    <location>
        <begin position="1"/>
        <end position="100"/>
    </location>
</feature>
<name>A0AAV2PTA9_MEGNR</name>
<accession>A0AAV2PTA9</accession>
<dbReference type="Proteomes" id="UP001497623">
    <property type="component" value="Unassembled WGS sequence"/>
</dbReference>
<keyword evidence="3" id="KW-1185">Reference proteome</keyword>
<feature type="non-terminal residue" evidence="2">
    <location>
        <position position="100"/>
    </location>
</feature>
<organism evidence="2 3">
    <name type="scientific">Meganyctiphanes norvegica</name>
    <name type="common">Northern krill</name>
    <name type="synonym">Thysanopoda norvegica</name>
    <dbReference type="NCBI Taxonomy" id="48144"/>
    <lineage>
        <taxon>Eukaryota</taxon>
        <taxon>Metazoa</taxon>
        <taxon>Ecdysozoa</taxon>
        <taxon>Arthropoda</taxon>
        <taxon>Crustacea</taxon>
        <taxon>Multicrustacea</taxon>
        <taxon>Malacostraca</taxon>
        <taxon>Eumalacostraca</taxon>
        <taxon>Eucarida</taxon>
        <taxon>Euphausiacea</taxon>
        <taxon>Euphausiidae</taxon>
        <taxon>Meganyctiphanes</taxon>
    </lineage>
</organism>
<proteinExistence type="predicted"/>
<gene>
    <name evidence="2" type="ORF">MNOR_LOCUS4067</name>
</gene>
<feature type="non-terminal residue" evidence="2">
    <location>
        <position position="1"/>
    </location>
</feature>
<feature type="compositionally biased region" description="Basic residues" evidence="1">
    <location>
        <begin position="72"/>
        <end position="88"/>
    </location>
</feature>
<protein>
    <submittedName>
        <fullName evidence="2">Uncharacterized protein</fullName>
    </submittedName>
</protein>
<comment type="caution">
    <text evidence="2">The sequence shown here is derived from an EMBL/GenBank/DDBJ whole genome shotgun (WGS) entry which is preliminary data.</text>
</comment>
<dbReference type="EMBL" id="CAXKWB010001470">
    <property type="protein sequence ID" value="CAL4064418.1"/>
    <property type="molecule type" value="Genomic_DNA"/>
</dbReference>
<evidence type="ECO:0000313" key="3">
    <source>
        <dbReference type="Proteomes" id="UP001497623"/>
    </source>
</evidence>
<feature type="compositionally biased region" description="Basic residues" evidence="1">
    <location>
        <begin position="1"/>
        <end position="10"/>
    </location>
</feature>
<evidence type="ECO:0000256" key="1">
    <source>
        <dbReference type="SAM" id="MobiDB-lite"/>
    </source>
</evidence>
<feature type="compositionally biased region" description="Basic and acidic residues" evidence="1">
    <location>
        <begin position="59"/>
        <end position="71"/>
    </location>
</feature>
<feature type="compositionally biased region" description="Basic and acidic residues" evidence="1">
    <location>
        <begin position="89"/>
        <end position="100"/>
    </location>
</feature>
<feature type="compositionally biased region" description="Acidic residues" evidence="1">
    <location>
        <begin position="38"/>
        <end position="50"/>
    </location>
</feature>